<evidence type="ECO:0000313" key="4">
    <source>
        <dbReference type="Proteomes" id="UP000702544"/>
    </source>
</evidence>
<keyword evidence="2" id="KW-0472">Membrane</keyword>
<dbReference type="Proteomes" id="UP000702544">
    <property type="component" value="Unassembled WGS sequence"/>
</dbReference>
<dbReference type="EMBL" id="JAACAK010000016">
    <property type="protein sequence ID" value="NIR73836.1"/>
    <property type="molecule type" value="Genomic_DNA"/>
</dbReference>
<comment type="caution">
    <text evidence="3">The sequence shown here is derived from an EMBL/GenBank/DDBJ whole genome shotgun (WGS) entry which is preliminary data.</text>
</comment>
<reference evidence="3 4" key="1">
    <citation type="submission" date="2020-01" db="EMBL/GenBank/DDBJ databases">
        <title>Genomes assembled from Gulf of Kutch pelagic sediment metagenomes.</title>
        <authorList>
            <person name="Chandrashekar M."/>
            <person name="Mahajan M.S."/>
            <person name="Dave K.J."/>
            <person name="Vatsa P."/>
            <person name="Nathani N.M."/>
        </authorList>
    </citation>
    <scope>NUCLEOTIDE SEQUENCE [LARGE SCALE GENOMIC DNA]</scope>
    <source>
        <strain evidence="3">KS3-K002</strain>
    </source>
</reference>
<organism evidence="3 4">
    <name type="scientific">Candidatus Kutchimonas denitrificans</name>
    <dbReference type="NCBI Taxonomy" id="3056748"/>
    <lineage>
        <taxon>Bacteria</taxon>
        <taxon>Pseudomonadati</taxon>
        <taxon>Gemmatimonadota</taxon>
        <taxon>Gemmatimonadia</taxon>
        <taxon>Candidatus Palauibacterales</taxon>
        <taxon>Candidatus Palauibacteraceae</taxon>
        <taxon>Candidatus Kutchimonas</taxon>
    </lineage>
</organism>
<dbReference type="AlphaFoldDB" id="A0AAE4Z7Y6"/>
<evidence type="ECO:0000313" key="3">
    <source>
        <dbReference type="EMBL" id="NIR73836.1"/>
    </source>
</evidence>
<proteinExistence type="predicted"/>
<feature type="transmembrane region" description="Helical" evidence="2">
    <location>
        <begin position="6"/>
        <end position="29"/>
    </location>
</feature>
<keyword evidence="2" id="KW-1133">Transmembrane helix</keyword>
<sequence>MSVIQIMVTIIIVTILVTVILGVASYAAYWLRRGRRPAPPVEDDDRPRFFYRYIPELEGSAGAPDPSDAEAGFTGADSEEPALTGGERTNGRSGA</sequence>
<gene>
    <name evidence="3" type="ORF">GWO12_01785</name>
</gene>
<keyword evidence="2" id="KW-0812">Transmembrane</keyword>
<feature type="region of interest" description="Disordered" evidence="1">
    <location>
        <begin position="57"/>
        <end position="95"/>
    </location>
</feature>
<protein>
    <submittedName>
        <fullName evidence="3">Uncharacterized protein</fullName>
    </submittedName>
</protein>
<evidence type="ECO:0000256" key="2">
    <source>
        <dbReference type="SAM" id="Phobius"/>
    </source>
</evidence>
<name>A0AAE4Z7Y6_9BACT</name>
<accession>A0AAE4Z7Y6</accession>
<evidence type="ECO:0000256" key="1">
    <source>
        <dbReference type="SAM" id="MobiDB-lite"/>
    </source>
</evidence>